<dbReference type="InterPro" id="IPR050697">
    <property type="entry name" value="Adenylyl/Guanylyl_Cyclase_3/4"/>
</dbReference>
<dbReference type="GO" id="GO:0035556">
    <property type="term" value="P:intracellular signal transduction"/>
    <property type="evidence" value="ECO:0007669"/>
    <property type="project" value="InterPro"/>
</dbReference>
<gene>
    <name evidence="2" type="ORF">AYJ54_12295</name>
</gene>
<dbReference type="GO" id="GO:0006171">
    <property type="term" value="P:cAMP biosynthetic process"/>
    <property type="evidence" value="ECO:0007669"/>
    <property type="project" value="TreeGrafter"/>
</dbReference>
<dbReference type="InterPro" id="IPR001054">
    <property type="entry name" value="A/G_cyclase"/>
</dbReference>
<dbReference type="SMART" id="SM00028">
    <property type="entry name" value="TPR"/>
    <property type="match status" value="5"/>
</dbReference>
<dbReference type="PROSITE" id="PS50125">
    <property type="entry name" value="GUANYLATE_CYCLASE_2"/>
    <property type="match status" value="1"/>
</dbReference>
<dbReference type="InterPro" id="IPR019734">
    <property type="entry name" value="TPR_rpt"/>
</dbReference>
<dbReference type="Gene3D" id="3.30.70.1230">
    <property type="entry name" value="Nucleotide cyclase"/>
    <property type="match status" value="1"/>
</dbReference>
<dbReference type="RefSeq" id="WP_063700548.1">
    <property type="nucleotide sequence ID" value="NZ_LUUB01000054.1"/>
</dbReference>
<proteinExistence type="predicted"/>
<dbReference type="Gene3D" id="1.25.40.10">
    <property type="entry name" value="Tetratricopeptide repeat domain"/>
    <property type="match status" value="3"/>
</dbReference>
<dbReference type="InterPro" id="IPR029787">
    <property type="entry name" value="Nucleotide_cyclase"/>
</dbReference>
<dbReference type="PANTHER" id="PTHR43081:SF19">
    <property type="entry name" value="PH-SENSITIVE ADENYLATE CYCLASE RV1264"/>
    <property type="match status" value="1"/>
</dbReference>
<reference evidence="2 3" key="1">
    <citation type="submission" date="2016-03" db="EMBL/GenBank/DDBJ databases">
        <title>Draft Genome Sequence of the Strain BR 10245 (Bradyrhizobium sp.) isolated from nodules of Centrolobium paraense.</title>
        <authorList>
            <person name="Simoes-Araujo J.L.Sr."/>
            <person name="Barauna A.C."/>
            <person name="Silva K."/>
            <person name="Zilli J.E."/>
        </authorList>
    </citation>
    <scope>NUCLEOTIDE SEQUENCE [LARGE SCALE GENOMIC DNA]</scope>
    <source>
        <strain evidence="2 3">BR 10245</strain>
    </source>
</reference>
<evidence type="ECO:0000259" key="1">
    <source>
        <dbReference type="PROSITE" id="PS50125"/>
    </source>
</evidence>
<dbReference type="InterPro" id="IPR011990">
    <property type="entry name" value="TPR-like_helical_dom_sf"/>
</dbReference>
<dbReference type="Proteomes" id="UP000076959">
    <property type="component" value="Unassembled WGS sequence"/>
</dbReference>
<dbReference type="SUPFAM" id="SSF48452">
    <property type="entry name" value="TPR-like"/>
    <property type="match status" value="1"/>
</dbReference>
<dbReference type="OrthoDB" id="9807521at2"/>
<keyword evidence="3" id="KW-1185">Reference proteome</keyword>
<dbReference type="SMART" id="SM00044">
    <property type="entry name" value="CYCc"/>
    <property type="match status" value="1"/>
</dbReference>
<dbReference type="EMBL" id="LUUB01000054">
    <property type="protein sequence ID" value="OAF10112.1"/>
    <property type="molecule type" value="Genomic_DNA"/>
</dbReference>
<sequence length="603" mass="65939">MVQERPVRIERRLAAILAADVAGYSRLMHRDEEATHAKLTSLLANSVAPAISEHGGRIVKNTGDGFLAEFPSAIEAVRAAVQFQVRTKELTAADEDQQRIAFRVGINVGDVIVEPHDVFGDSVNIAARLESIAEPGGICISSSAYDHIRDKVGIEFVDLGEQNLKNIALPVRAYAASPNSHRPATRAGGVGTSTRYRPRLSIVVLPLANLSGDPAQDYFVDGVTESLTTDLSRIRGSFVIGRHTAFSYRDKAIDLKRVGQDLNVCYVLEGSVQRGGNRFRVNVQLIDTETGSHLWADRFDKPISDLFEMQDEIVSRLANTLNAQLIAAEARRAERSSDPSALDLYFQGMARWNKSWTPVHMNQARSFFERALELEPDNVEALVAIAMVDAAIGSIVFADDPYKHFAAAEAASIKALFLDPQNAAAHMALGVVQLCTRRVAQGVAECEHALALNRNMAEAHSLFGIAKLLLGRPEETEAHVREALRLSPRDEGMHRWLGYVGLAKLHLGADAEAIEWLSRSLKANPNYPVAHFICAAAFALLGKMEEARAAAMEGLALDPTFAIRRFKNVWLSDDPICRAGSKRLVQGLVLAGVPEGDVHKVRK</sequence>
<accession>A0A176YR46</accession>
<feature type="domain" description="Guanylate cyclase" evidence="1">
    <location>
        <begin position="15"/>
        <end position="130"/>
    </location>
</feature>
<comment type="caution">
    <text evidence="2">The sequence shown here is derived from an EMBL/GenBank/DDBJ whole genome shotgun (WGS) entry which is preliminary data.</text>
</comment>
<dbReference type="Pfam" id="PF00211">
    <property type="entry name" value="Guanylate_cyc"/>
    <property type="match status" value="1"/>
</dbReference>
<protein>
    <submittedName>
        <fullName evidence="2">Adenylate cyclase</fullName>
    </submittedName>
</protein>
<organism evidence="2 3">
    <name type="scientific">Bradyrhizobium centrolobii</name>
    <dbReference type="NCBI Taxonomy" id="1505087"/>
    <lineage>
        <taxon>Bacteria</taxon>
        <taxon>Pseudomonadati</taxon>
        <taxon>Pseudomonadota</taxon>
        <taxon>Alphaproteobacteria</taxon>
        <taxon>Hyphomicrobiales</taxon>
        <taxon>Nitrobacteraceae</taxon>
        <taxon>Bradyrhizobium</taxon>
    </lineage>
</organism>
<dbReference type="SUPFAM" id="SSF55073">
    <property type="entry name" value="Nucleotide cyclase"/>
    <property type="match status" value="1"/>
</dbReference>
<evidence type="ECO:0000313" key="2">
    <source>
        <dbReference type="EMBL" id="OAF10112.1"/>
    </source>
</evidence>
<name>A0A176YR46_9BRAD</name>
<dbReference type="PANTHER" id="PTHR43081">
    <property type="entry name" value="ADENYLATE CYCLASE, TERMINAL-DIFFERENTIATION SPECIFIC-RELATED"/>
    <property type="match status" value="1"/>
</dbReference>
<dbReference type="STRING" id="1505087.AYJ54_12295"/>
<dbReference type="GO" id="GO:0004016">
    <property type="term" value="F:adenylate cyclase activity"/>
    <property type="evidence" value="ECO:0007669"/>
    <property type="project" value="UniProtKB-ARBA"/>
</dbReference>
<dbReference type="AlphaFoldDB" id="A0A176YR46"/>
<dbReference type="Gene3D" id="3.40.50.10070">
    <property type="entry name" value="TolB, N-terminal domain"/>
    <property type="match status" value="1"/>
</dbReference>
<evidence type="ECO:0000313" key="3">
    <source>
        <dbReference type="Proteomes" id="UP000076959"/>
    </source>
</evidence>
<dbReference type="CDD" id="cd07302">
    <property type="entry name" value="CHD"/>
    <property type="match status" value="1"/>
</dbReference>